<gene>
    <name evidence="1" type="ORF">SAMN04488027_11211</name>
</gene>
<keyword evidence="2" id="KW-1185">Reference proteome</keyword>
<dbReference type="GO" id="GO:0006261">
    <property type="term" value="P:DNA-templated DNA replication"/>
    <property type="evidence" value="ECO:0007669"/>
    <property type="project" value="TreeGrafter"/>
</dbReference>
<evidence type="ECO:0000313" key="1">
    <source>
        <dbReference type="EMBL" id="SDG94812.1"/>
    </source>
</evidence>
<organism evidence="1 2">
    <name type="scientific">Psychroflexus sediminis</name>
    <dbReference type="NCBI Taxonomy" id="470826"/>
    <lineage>
        <taxon>Bacteria</taxon>
        <taxon>Pseudomonadati</taxon>
        <taxon>Bacteroidota</taxon>
        <taxon>Flavobacteriia</taxon>
        <taxon>Flavobacteriales</taxon>
        <taxon>Flavobacteriaceae</taxon>
        <taxon>Psychroflexus</taxon>
    </lineage>
</organism>
<dbReference type="RefSeq" id="WP_093368762.1">
    <property type="nucleotide sequence ID" value="NZ_FNCW01000012.1"/>
</dbReference>
<dbReference type="OrthoDB" id="9811073at2"/>
<name>A0A1G7YE36_9FLAO</name>
<dbReference type="InterPro" id="IPR027417">
    <property type="entry name" value="P-loop_NTPase"/>
</dbReference>
<evidence type="ECO:0000313" key="2">
    <source>
        <dbReference type="Proteomes" id="UP000199296"/>
    </source>
</evidence>
<dbReference type="InterPro" id="IPR050238">
    <property type="entry name" value="DNA_Rep/Repair_Clamp_Loader"/>
</dbReference>
<dbReference type="PANTHER" id="PTHR11669:SF8">
    <property type="entry name" value="DNA POLYMERASE III SUBUNIT DELTA"/>
    <property type="match status" value="1"/>
</dbReference>
<dbReference type="Pfam" id="PF13177">
    <property type="entry name" value="DNA_pol3_delta2"/>
    <property type="match status" value="1"/>
</dbReference>
<dbReference type="STRING" id="470826.SAMN04488027_11211"/>
<dbReference type="Proteomes" id="UP000199296">
    <property type="component" value="Unassembled WGS sequence"/>
</dbReference>
<dbReference type="Gene3D" id="3.40.50.300">
    <property type="entry name" value="P-loop containing nucleotide triphosphate hydrolases"/>
    <property type="match status" value="1"/>
</dbReference>
<dbReference type="EMBL" id="FNCW01000012">
    <property type="protein sequence ID" value="SDG94812.1"/>
    <property type="molecule type" value="Genomic_DNA"/>
</dbReference>
<proteinExistence type="predicted"/>
<dbReference type="AlphaFoldDB" id="A0A1G7YE36"/>
<protein>
    <submittedName>
        <fullName evidence="1">DNA polymerase-3 subunit delta</fullName>
    </submittedName>
</protein>
<dbReference type="PANTHER" id="PTHR11669">
    <property type="entry name" value="REPLICATION FACTOR C / DNA POLYMERASE III GAMMA-TAU SUBUNIT"/>
    <property type="match status" value="1"/>
</dbReference>
<reference evidence="1 2" key="1">
    <citation type="submission" date="2016-10" db="EMBL/GenBank/DDBJ databases">
        <authorList>
            <person name="de Groot N.N."/>
        </authorList>
    </citation>
    <scope>NUCLEOTIDE SEQUENCE [LARGE SCALE GENOMIC DNA]</scope>
    <source>
        <strain evidence="1 2">DSM 19803</strain>
    </source>
</reference>
<accession>A0A1G7YE36</accession>
<dbReference type="SUPFAM" id="SSF52540">
    <property type="entry name" value="P-loop containing nucleoside triphosphate hydrolases"/>
    <property type="match status" value="1"/>
</dbReference>
<sequence>MTFESILGLDHLKNHLRNSIINNRVPHAQLFTGSTGSGILPMAIAFARELMIQQSPGHRESSIVNYMAKLTHPDLHFVYPITNTASSPKKPVSKDFISDFRSFVIDNPYQTLYDWYMQIGIEKKQGSINVDEAANVVKSLSLKSYEGGPKVMIVWCADKMNTAASNKLLKLIEEPPRNTYFILITESPEDILQTIRSRCQTLDFPPLGEADLIDGLLSKFDMSKQEAIKISQQADGSFSKAIHLAEHNSDDEHFEKWFIAWVRSAFRAKGNKHVVTDLLDWSDELASETRETQKRFLNYCIHFFRQALLNNYKASSLVYLTPYDTQFKFDKFSDFITGANISEIFEVLETAIFHVERNGNAKLIFSDLALQLTRFLHKK</sequence>